<organism evidence="1 2">
    <name type="scientific">Bdellovibrio svalbardensis</name>
    <dbReference type="NCBI Taxonomy" id="2972972"/>
    <lineage>
        <taxon>Bacteria</taxon>
        <taxon>Pseudomonadati</taxon>
        <taxon>Bdellovibrionota</taxon>
        <taxon>Bdellovibrionia</taxon>
        <taxon>Bdellovibrionales</taxon>
        <taxon>Pseudobdellovibrionaceae</taxon>
        <taxon>Bdellovibrio</taxon>
    </lineage>
</organism>
<proteinExistence type="predicted"/>
<protein>
    <submittedName>
        <fullName evidence="1">Uncharacterized protein</fullName>
    </submittedName>
</protein>
<dbReference type="EMBL" id="JANRMI010000002">
    <property type="protein sequence ID" value="MDG0816478.1"/>
    <property type="molecule type" value="Genomic_DNA"/>
</dbReference>
<sequence>MFNKDVFKERIKKVQTDMKSFSRGKLDSTVEGKIIDSLSNIYLTMADKYADAVRSGVNFPALAEVEDHPQEDRAYFALKNLLEKMELDFTQKLVTSFKHDVTNEVEIGKIQIAFLDHVRRSLHGARTH</sequence>
<comment type="caution">
    <text evidence="1">The sequence shown here is derived from an EMBL/GenBank/DDBJ whole genome shotgun (WGS) entry which is preliminary data.</text>
</comment>
<keyword evidence="2" id="KW-1185">Reference proteome</keyword>
<dbReference type="RefSeq" id="WP_277577957.1">
    <property type="nucleotide sequence ID" value="NZ_JANRMI010000002.1"/>
</dbReference>
<gene>
    <name evidence="1" type="ORF">NWE73_08895</name>
</gene>
<accession>A0ABT6DI58</accession>
<reference evidence="1" key="1">
    <citation type="submission" date="2022-08" db="EMBL/GenBank/DDBJ databases">
        <title>Novel Bdellovibrio Species Isolated from Svalbard: Designation Bdellovibrio svalbardensis.</title>
        <authorList>
            <person name="Mitchell R.J."/>
            <person name="Choi S.Y."/>
        </authorList>
    </citation>
    <scope>NUCLEOTIDE SEQUENCE</scope>
    <source>
        <strain evidence="1">PAP01</strain>
    </source>
</reference>
<dbReference type="Proteomes" id="UP001152321">
    <property type="component" value="Unassembled WGS sequence"/>
</dbReference>
<evidence type="ECO:0000313" key="1">
    <source>
        <dbReference type="EMBL" id="MDG0816478.1"/>
    </source>
</evidence>
<evidence type="ECO:0000313" key="2">
    <source>
        <dbReference type="Proteomes" id="UP001152321"/>
    </source>
</evidence>
<name>A0ABT6DI58_9BACT</name>